<dbReference type="PANTHER" id="PTHR43105:SF13">
    <property type="entry name" value="NADH-UBIQUINONE OXIDOREDUCTASE 75 KDA SUBUNIT, MITOCHONDRIAL"/>
    <property type="match status" value="1"/>
</dbReference>
<dbReference type="InterPro" id="IPR050123">
    <property type="entry name" value="Prok_molybdopt-oxidoreductase"/>
</dbReference>
<dbReference type="RefSeq" id="WP_013566491.1">
    <property type="nucleotide sequence ID" value="NC_014962.1"/>
</dbReference>
<keyword evidence="6" id="KW-0479">Metal-binding</keyword>
<dbReference type="InterPro" id="IPR001041">
    <property type="entry name" value="2Fe-2S_ferredoxin-type"/>
</dbReference>
<keyword evidence="8" id="KW-0408">Iron</keyword>
<keyword evidence="4" id="KW-0004">4Fe-4S</keyword>
<dbReference type="InterPro" id="IPR019574">
    <property type="entry name" value="NADH_UbQ_OxRdtase_Gsu_4Fe4S-bd"/>
</dbReference>
<dbReference type="Proteomes" id="UP000008631">
    <property type="component" value="Chromosome"/>
</dbReference>
<dbReference type="Gene3D" id="3.30.70.20">
    <property type="match status" value="1"/>
</dbReference>
<reference evidence="15 16" key="2">
    <citation type="journal article" date="2011" name="Stand. Genomic Sci.">
        <title>Complete genome sequence of Isosphaera pallida type strain (IS1B).</title>
        <authorList>
            <consortium name="US DOE Joint Genome Institute (JGI-PGF)"/>
            <person name="Goker M."/>
            <person name="Cleland D."/>
            <person name="Saunders E."/>
            <person name="Lapidus A."/>
            <person name="Nolan M."/>
            <person name="Lucas S."/>
            <person name="Hammon N."/>
            <person name="Deshpande S."/>
            <person name="Cheng J.F."/>
            <person name="Tapia R."/>
            <person name="Han C."/>
            <person name="Goodwin L."/>
            <person name="Pitluck S."/>
            <person name="Liolios K."/>
            <person name="Pagani I."/>
            <person name="Ivanova N."/>
            <person name="Mavromatis K."/>
            <person name="Pati A."/>
            <person name="Chen A."/>
            <person name="Palaniappan K."/>
            <person name="Land M."/>
            <person name="Hauser L."/>
            <person name="Chang Y.J."/>
            <person name="Jeffries C.D."/>
            <person name="Detter J.C."/>
            <person name="Beck B."/>
            <person name="Woyke T."/>
            <person name="Bristow J."/>
            <person name="Eisen J.A."/>
            <person name="Markowitz V."/>
            <person name="Hugenholtz P."/>
            <person name="Kyrpides N.C."/>
            <person name="Klenk H.P."/>
        </authorList>
    </citation>
    <scope>NUCLEOTIDE SEQUENCE [LARGE SCALE GENOMIC DNA]</scope>
    <source>
        <strain evidence="16">ATCC 43644 / DSM 9630 / IS1B</strain>
    </source>
</reference>
<comment type="cofactor">
    <cofactor evidence="1">
        <name>[4Fe-4S] cluster</name>
        <dbReference type="ChEBI" id="CHEBI:49883"/>
    </cofactor>
</comment>
<dbReference type="GO" id="GO:0016020">
    <property type="term" value="C:membrane"/>
    <property type="evidence" value="ECO:0007669"/>
    <property type="project" value="UniProtKB-SubCell"/>
</dbReference>
<evidence type="ECO:0000256" key="8">
    <source>
        <dbReference type="ARBA" id="ARBA00023004"/>
    </source>
</evidence>
<dbReference type="Gene3D" id="2.20.25.90">
    <property type="entry name" value="ADC-like domains"/>
    <property type="match status" value="1"/>
</dbReference>
<evidence type="ECO:0000256" key="7">
    <source>
        <dbReference type="ARBA" id="ARBA00022967"/>
    </source>
</evidence>
<dbReference type="Pfam" id="PF00384">
    <property type="entry name" value="Molybdopterin"/>
    <property type="match status" value="1"/>
</dbReference>
<dbReference type="PROSITE" id="PS00641">
    <property type="entry name" value="COMPLEX1_75K_1"/>
    <property type="match status" value="1"/>
</dbReference>
<dbReference type="SUPFAM" id="SSF54862">
    <property type="entry name" value="4Fe-4S ferredoxins"/>
    <property type="match status" value="1"/>
</dbReference>
<dbReference type="GO" id="GO:0016491">
    <property type="term" value="F:oxidoreductase activity"/>
    <property type="evidence" value="ECO:0007669"/>
    <property type="project" value="InterPro"/>
</dbReference>
<sequence length="594" mass="64942">MATIQINGIDYTLPDHEKLNAIQAAARFGVEIPYYCWHPALSVVANCRMCEVEIGTKDPASGEVKWIPKLVPGCQTPAKDGTAIRTDSEKVKNHQKMIMEFLLLNHPLDCPVCDQAGECGLQDYSYERGQAVHRFVEERTINPRKQVSPTIQLNQDRCIMCTRCVRFTREISQTGELQVIRRGHHAEIDVFADLAVDNPLSGNVVDLCPVGALLDTTTLHAQRAWYLTKHDGICTRCSSGCNLSVETNKGRVWRYKPRHNPEVNDYWICDAGRYSAGDAHAEDLLPGCFRLETPGADHVAIEPLEAVAELGRRLHTIAAEGGAILGVIGPYQTVEEAFWLASYLKSLGERITLALGPVTFEGVDRIFAPDKRTGRSGDTSFVVPRSFVIRAEKAPNRLGVEAVLRHFQGEVIGFKAALEQVAAGRFQAVHLAIGSPIDWIDQTTAEMIRNHVSFVSLTDTRISPLAHLADLVLAGATAVEKAGCYVNAQGRLQRSKAALPPRPGTLPDLDIAALLLGRADLPPKSSQALAELGQTIPAFQAVRDGVVPPLGVVLEPLKPDGSALDNGAPPAPDGFEPFQDTWFLPKQERVEVSF</sequence>
<evidence type="ECO:0000256" key="9">
    <source>
        <dbReference type="ARBA" id="ARBA00023014"/>
    </source>
</evidence>
<dbReference type="GO" id="GO:0046872">
    <property type="term" value="F:metal ion binding"/>
    <property type="evidence" value="ECO:0007669"/>
    <property type="project" value="UniProtKB-KW"/>
</dbReference>
<dbReference type="GO" id="GO:0051537">
    <property type="term" value="F:2 iron, 2 sulfur cluster binding"/>
    <property type="evidence" value="ECO:0007669"/>
    <property type="project" value="UniProtKB-KW"/>
</dbReference>
<dbReference type="Pfam" id="PF04879">
    <property type="entry name" value="Molybdop_Fe4S4"/>
    <property type="match status" value="1"/>
</dbReference>
<dbReference type="CDD" id="cd00207">
    <property type="entry name" value="fer2"/>
    <property type="match status" value="1"/>
</dbReference>
<dbReference type="Gene3D" id="3.10.20.740">
    <property type="match status" value="1"/>
</dbReference>
<comment type="cofactor">
    <cofactor evidence="12">
        <name>[2Fe-2S] cluster</name>
        <dbReference type="ChEBI" id="CHEBI:190135"/>
    </cofactor>
</comment>
<evidence type="ECO:0000256" key="3">
    <source>
        <dbReference type="ARBA" id="ARBA00005404"/>
    </source>
</evidence>
<name>E8QZ74_ISOPI</name>
<keyword evidence="10" id="KW-0520">NAD</keyword>
<dbReference type="GO" id="GO:0051539">
    <property type="term" value="F:4 iron, 4 sulfur cluster binding"/>
    <property type="evidence" value="ECO:0007669"/>
    <property type="project" value="UniProtKB-KW"/>
</dbReference>
<dbReference type="InterPro" id="IPR000283">
    <property type="entry name" value="NADH_UbQ_OxRdtase_75kDa_su_CS"/>
</dbReference>
<accession>E8QZ74</accession>
<dbReference type="InterPro" id="IPR006656">
    <property type="entry name" value="Mopterin_OxRdtase"/>
</dbReference>
<dbReference type="SUPFAM" id="SSF54292">
    <property type="entry name" value="2Fe-2S ferredoxin-like"/>
    <property type="match status" value="1"/>
</dbReference>
<dbReference type="AlphaFoldDB" id="E8QZ74"/>
<dbReference type="CDD" id="cd00368">
    <property type="entry name" value="Molybdopterin-Binding"/>
    <property type="match status" value="1"/>
</dbReference>
<keyword evidence="5" id="KW-0001">2Fe-2S</keyword>
<dbReference type="FunFam" id="3.10.20.740:FF:000004">
    <property type="entry name" value="NADH-quinone oxidoreductase"/>
    <property type="match status" value="1"/>
</dbReference>
<organism evidence="15 16">
    <name type="scientific">Isosphaera pallida (strain ATCC 43644 / DSM 9630 / IS1B)</name>
    <dbReference type="NCBI Taxonomy" id="575540"/>
    <lineage>
        <taxon>Bacteria</taxon>
        <taxon>Pseudomonadati</taxon>
        <taxon>Planctomycetota</taxon>
        <taxon>Planctomycetia</taxon>
        <taxon>Isosphaerales</taxon>
        <taxon>Isosphaeraceae</taxon>
        <taxon>Isosphaera</taxon>
    </lineage>
</organism>
<dbReference type="PROSITE" id="PS00643">
    <property type="entry name" value="COMPLEX1_75K_3"/>
    <property type="match status" value="1"/>
</dbReference>
<dbReference type="GO" id="GO:0042773">
    <property type="term" value="P:ATP synthesis coupled electron transport"/>
    <property type="evidence" value="ECO:0007669"/>
    <property type="project" value="InterPro"/>
</dbReference>
<dbReference type="Pfam" id="PF13510">
    <property type="entry name" value="Fer2_4"/>
    <property type="match status" value="1"/>
</dbReference>
<feature type="domain" description="4Fe-4S His(Cys)3-ligated-type" evidence="14">
    <location>
        <begin position="90"/>
        <end position="129"/>
    </location>
</feature>
<dbReference type="GO" id="GO:0048038">
    <property type="term" value="F:quinone binding"/>
    <property type="evidence" value="ECO:0007669"/>
    <property type="project" value="UniProtKB-KW"/>
</dbReference>
<keyword evidence="9" id="KW-0411">Iron-sulfur</keyword>
<dbReference type="FunFam" id="3.30.70.20:FF:000002">
    <property type="entry name" value="NADH-ubiquinone oxidoreductase 75 kDa subunit"/>
    <property type="match status" value="1"/>
</dbReference>
<dbReference type="InterPro" id="IPR036010">
    <property type="entry name" value="2Fe-2S_ferredoxin-like_sf"/>
</dbReference>
<dbReference type="PANTHER" id="PTHR43105">
    <property type="entry name" value="RESPIRATORY NITRATE REDUCTASE"/>
    <property type="match status" value="1"/>
</dbReference>
<dbReference type="Pfam" id="PF10588">
    <property type="entry name" value="NADH-G_4Fe-4S_3"/>
    <property type="match status" value="1"/>
</dbReference>
<evidence type="ECO:0000256" key="4">
    <source>
        <dbReference type="ARBA" id="ARBA00022485"/>
    </source>
</evidence>
<evidence type="ECO:0000259" key="14">
    <source>
        <dbReference type="PROSITE" id="PS51839"/>
    </source>
</evidence>
<evidence type="ECO:0000256" key="1">
    <source>
        <dbReference type="ARBA" id="ARBA00001966"/>
    </source>
</evidence>
<evidence type="ECO:0000256" key="12">
    <source>
        <dbReference type="ARBA" id="ARBA00034078"/>
    </source>
</evidence>
<evidence type="ECO:0000256" key="10">
    <source>
        <dbReference type="ARBA" id="ARBA00023027"/>
    </source>
</evidence>
<keyword evidence="7" id="KW-1278">Translocase</keyword>
<evidence type="ECO:0000313" key="16">
    <source>
        <dbReference type="Proteomes" id="UP000008631"/>
    </source>
</evidence>
<dbReference type="KEGG" id="ipa:Isop_3646"/>
<dbReference type="InterPro" id="IPR006963">
    <property type="entry name" value="Mopterin_OxRdtase_4Fe-4S_dom"/>
</dbReference>
<dbReference type="Gene3D" id="3.40.50.740">
    <property type="match status" value="1"/>
</dbReference>
<gene>
    <name evidence="15" type="ordered locus">Isop_3646</name>
</gene>
<reference key="1">
    <citation type="submission" date="2010-11" db="EMBL/GenBank/DDBJ databases">
        <title>The complete sequence of chromosome of Isophaera pallida ATCC 43644.</title>
        <authorList>
            <consortium name="US DOE Joint Genome Institute (JGI-PGF)"/>
            <person name="Lucas S."/>
            <person name="Copeland A."/>
            <person name="Lapidus A."/>
            <person name="Bruce D."/>
            <person name="Goodwin L."/>
            <person name="Pitluck S."/>
            <person name="Kyrpides N."/>
            <person name="Mavromatis K."/>
            <person name="Pagani I."/>
            <person name="Ivanova N."/>
            <person name="Saunders E."/>
            <person name="Brettin T."/>
            <person name="Detter J.C."/>
            <person name="Han C."/>
            <person name="Tapia R."/>
            <person name="Land M."/>
            <person name="Hauser L."/>
            <person name="Markowitz V."/>
            <person name="Cheng J.-F."/>
            <person name="Hugenholtz P."/>
            <person name="Woyke T."/>
            <person name="Wu D."/>
            <person name="Eisen J.A."/>
        </authorList>
    </citation>
    <scope>NUCLEOTIDE SEQUENCE</scope>
    <source>
        <strain>ATCC 43644</strain>
    </source>
</reference>
<dbReference type="STRING" id="575540.Isop_3646"/>
<dbReference type="SUPFAM" id="SSF53706">
    <property type="entry name" value="Formate dehydrogenase/DMSO reductase, domains 1-3"/>
    <property type="match status" value="1"/>
</dbReference>
<dbReference type="eggNOG" id="COG1034">
    <property type="taxonomic scope" value="Bacteria"/>
</dbReference>
<evidence type="ECO:0000259" key="13">
    <source>
        <dbReference type="PROSITE" id="PS51669"/>
    </source>
</evidence>
<evidence type="ECO:0000256" key="11">
    <source>
        <dbReference type="ARBA" id="ARBA00023136"/>
    </source>
</evidence>
<dbReference type="PROSITE" id="PS51669">
    <property type="entry name" value="4FE4S_MOW_BIS_MGD"/>
    <property type="match status" value="1"/>
</dbReference>
<feature type="domain" description="4Fe-4S Mo/W bis-MGD-type" evidence="13">
    <location>
        <begin position="227"/>
        <end position="283"/>
    </location>
</feature>
<keyword evidence="11" id="KW-0472">Membrane</keyword>
<dbReference type="OrthoDB" id="9803192at2"/>
<dbReference type="GO" id="GO:0008137">
    <property type="term" value="F:NADH dehydrogenase (ubiquinone) activity"/>
    <property type="evidence" value="ECO:0007669"/>
    <property type="project" value="InterPro"/>
</dbReference>
<dbReference type="PROSITE" id="PS51839">
    <property type="entry name" value="4FE4S_HC3"/>
    <property type="match status" value="1"/>
</dbReference>
<dbReference type="InterPro" id="IPR054351">
    <property type="entry name" value="NADH_UbQ_OxRdtase_ferredoxin"/>
</dbReference>
<evidence type="ECO:0000313" key="15">
    <source>
        <dbReference type="EMBL" id="ADV64203.1"/>
    </source>
</evidence>
<dbReference type="SMART" id="SM00926">
    <property type="entry name" value="Molybdop_Fe4S4"/>
    <property type="match status" value="1"/>
</dbReference>
<protein>
    <submittedName>
        <fullName evidence="15">NADH:ubiquinone oxidoreductase, subunit G, iron-sulfur binding protein</fullName>
    </submittedName>
</protein>
<comment type="subcellular location">
    <subcellularLocation>
        <location evidence="2">Membrane</location>
    </subcellularLocation>
</comment>
<evidence type="ECO:0000256" key="6">
    <source>
        <dbReference type="ARBA" id="ARBA00022723"/>
    </source>
</evidence>
<dbReference type="InParanoid" id="E8QZ74"/>
<dbReference type="EMBL" id="CP002353">
    <property type="protein sequence ID" value="ADV64203.1"/>
    <property type="molecule type" value="Genomic_DNA"/>
</dbReference>
<dbReference type="SMART" id="SM00929">
    <property type="entry name" value="NADH-G_4Fe-4S_3"/>
    <property type="match status" value="1"/>
</dbReference>
<keyword evidence="16" id="KW-1185">Reference proteome</keyword>
<evidence type="ECO:0000256" key="2">
    <source>
        <dbReference type="ARBA" id="ARBA00004370"/>
    </source>
</evidence>
<comment type="similarity">
    <text evidence="3">Belongs to the complex I 75 kDa subunit family.</text>
</comment>
<proteinExistence type="inferred from homology"/>
<dbReference type="HOGENOM" id="CLU_000422_11_7_0"/>
<dbReference type="Pfam" id="PF22117">
    <property type="entry name" value="Fer4_Nqo3"/>
    <property type="match status" value="1"/>
</dbReference>
<evidence type="ECO:0000256" key="5">
    <source>
        <dbReference type="ARBA" id="ARBA00022714"/>
    </source>
</evidence>